<accession>A0AB39MMT3</accession>
<dbReference type="Pfam" id="PF20568">
    <property type="entry name" value="DUF6777"/>
    <property type="match status" value="1"/>
</dbReference>
<organism evidence="4">
    <name type="scientific">Streptomyces sp. R08</name>
    <dbReference type="NCBI Taxonomy" id="3238624"/>
    <lineage>
        <taxon>Bacteria</taxon>
        <taxon>Bacillati</taxon>
        <taxon>Actinomycetota</taxon>
        <taxon>Actinomycetes</taxon>
        <taxon>Kitasatosporales</taxon>
        <taxon>Streptomycetaceae</taxon>
        <taxon>Streptomyces</taxon>
    </lineage>
</organism>
<evidence type="ECO:0000256" key="2">
    <source>
        <dbReference type="SAM" id="SignalP"/>
    </source>
</evidence>
<dbReference type="EMBL" id="CP163431">
    <property type="protein sequence ID" value="XDQ06387.1"/>
    <property type="molecule type" value="Genomic_DNA"/>
</dbReference>
<dbReference type="RefSeq" id="WP_369191350.1">
    <property type="nucleotide sequence ID" value="NZ_CP163431.1"/>
</dbReference>
<dbReference type="AlphaFoldDB" id="A0AB39MMT3"/>
<keyword evidence="2" id="KW-0732">Signal</keyword>
<dbReference type="InterPro" id="IPR046704">
    <property type="entry name" value="DUF6777"/>
</dbReference>
<feature type="compositionally biased region" description="Low complexity" evidence="1">
    <location>
        <begin position="301"/>
        <end position="342"/>
    </location>
</feature>
<feature type="region of interest" description="Disordered" evidence="1">
    <location>
        <begin position="43"/>
        <end position="106"/>
    </location>
</feature>
<dbReference type="PROSITE" id="PS51257">
    <property type="entry name" value="PROKAR_LIPOPROTEIN"/>
    <property type="match status" value="1"/>
</dbReference>
<feature type="compositionally biased region" description="Polar residues" evidence="1">
    <location>
        <begin position="459"/>
        <end position="470"/>
    </location>
</feature>
<gene>
    <name evidence="4" type="ORF">AB5J58_42215</name>
</gene>
<proteinExistence type="predicted"/>
<evidence type="ECO:0000256" key="1">
    <source>
        <dbReference type="SAM" id="MobiDB-lite"/>
    </source>
</evidence>
<feature type="domain" description="DUF6777" evidence="3">
    <location>
        <begin position="99"/>
        <end position="265"/>
    </location>
</feature>
<sequence>MRTSTGTIATACALSAALLVAGCGGDGGKDTKSSGEVFLQPVAAQGPDPFTDSTATAASTPSRVTRTPQSTPARSTPTRPTAAQTTPLRSAPTPTGPLRAVSGATPGLYGGTARTGSCDVERQISYLTADQAKARAFAQAEGISPGGIPGYLRGLTSVVLRADTQVTNHGFRDARVTGFQSVLQAGTAVLVDNRGVPRVRCACGNPLKAGEAGQGSVGSGGSGGGRAWSGFRPAEVVVVTPAPQVITNITIINIVDNTWIERPLGHRGPHHDHVVPRPPHVLPTPTPTPSHTGPSPRPHDSGSSVSPGTSTSPSQSPSDSASSSPSVGASDSASASQSPGDGTSPSPRDESVSPGDSSTAPDCTTPTVTVTPGVPGDAPASPGAVDCPAATVTATPTTSPPGTTLTPSQRSSAPGAGTVVPEASQDQDSADEIGPPSVPETPDLPDGGGLIPDDTTTGSIFDSPTSVVDG</sequence>
<evidence type="ECO:0000259" key="3">
    <source>
        <dbReference type="Pfam" id="PF20568"/>
    </source>
</evidence>
<feature type="compositionally biased region" description="Low complexity" evidence="1">
    <location>
        <begin position="359"/>
        <end position="379"/>
    </location>
</feature>
<feature type="compositionally biased region" description="Low complexity" evidence="1">
    <location>
        <begin position="388"/>
        <end position="407"/>
    </location>
</feature>
<feature type="chain" id="PRO_5044192633" evidence="2">
    <location>
        <begin position="22"/>
        <end position="470"/>
    </location>
</feature>
<name>A0AB39MMT3_9ACTN</name>
<protein>
    <submittedName>
        <fullName evidence="4">DUF6777 domain-containing protein</fullName>
    </submittedName>
</protein>
<feature type="compositionally biased region" description="Low complexity" evidence="1">
    <location>
        <begin position="47"/>
        <end position="87"/>
    </location>
</feature>
<feature type="compositionally biased region" description="Pro residues" evidence="1">
    <location>
        <begin position="276"/>
        <end position="288"/>
    </location>
</feature>
<reference evidence="4" key="1">
    <citation type="submission" date="2024-07" db="EMBL/GenBank/DDBJ databases">
        <authorList>
            <person name="Yu S.T."/>
        </authorList>
    </citation>
    <scope>NUCLEOTIDE SEQUENCE</scope>
    <source>
        <strain evidence="4">R08</strain>
    </source>
</reference>
<evidence type="ECO:0000313" key="4">
    <source>
        <dbReference type="EMBL" id="XDQ06387.1"/>
    </source>
</evidence>
<feature type="signal peptide" evidence="2">
    <location>
        <begin position="1"/>
        <end position="21"/>
    </location>
</feature>
<feature type="region of interest" description="Disordered" evidence="1">
    <location>
        <begin position="266"/>
        <end position="470"/>
    </location>
</feature>